<feature type="domain" description="BTB" evidence="1">
    <location>
        <begin position="26"/>
        <end position="100"/>
    </location>
</feature>
<dbReference type="PANTHER" id="PTHR45774">
    <property type="entry name" value="BTB/POZ DOMAIN-CONTAINING"/>
    <property type="match status" value="1"/>
</dbReference>
<dbReference type="SMR" id="A0A015KL56"/>
<evidence type="ECO:0000313" key="3">
    <source>
        <dbReference type="EMBL" id="EXX60446.1"/>
    </source>
</evidence>
<feature type="domain" description="TLDc" evidence="2">
    <location>
        <begin position="296"/>
        <end position="455"/>
    </location>
</feature>
<gene>
    <name evidence="3" type="ORF">RirG_179790</name>
</gene>
<dbReference type="HOGENOM" id="CLU_021542_0_1_1"/>
<dbReference type="Pfam" id="PF07707">
    <property type="entry name" value="BACK"/>
    <property type="match status" value="1"/>
</dbReference>
<evidence type="ECO:0000259" key="1">
    <source>
        <dbReference type="PROSITE" id="PS50097"/>
    </source>
</evidence>
<dbReference type="PROSITE" id="PS51886">
    <property type="entry name" value="TLDC"/>
    <property type="match status" value="1"/>
</dbReference>
<dbReference type="EMBL" id="JEMT01025926">
    <property type="protein sequence ID" value="EXX60446.1"/>
    <property type="molecule type" value="Genomic_DNA"/>
</dbReference>
<dbReference type="Pfam" id="PF07534">
    <property type="entry name" value="TLD"/>
    <property type="match status" value="1"/>
</dbReference>
<dbReference type="PANTHER" id="PTHR45774:SF3">
    <property type="entry name" value="BTB (POZ) DOMAIN-CONTAINING 2B-RELATED"/>
    <property type="match status" value="1"/>
</dbReference>
<name>A0A015KL56_RHIIW</name>
<reference evidence="3 4" key="1">
    <citation type="submission" date="2014-02" db="EMBL/GenBank/DDBJ databases">
        <title>Single nucleus genome sequencing reveals high similarity among nuclei of an endomycorrhizal fungus.</title>
        <authorList>
            <person name="Lin K."/>
            <person name="Geurts R."/>
            <person name="Zhang Z."/>
            <person name="Limpens E."/>
            <person name="Saunders D.G."/>
            <person name="Mu D."/>
            <person name="Pang E."/>
            <person name="Cao H."/>
            <person name="Cha H."/>
            <person name="Lin T."/>
            <person name="Zhou Q."/>
            <person name="Shang Y."/>
            <person name="Li Y."/>
            <person name="Ivanov S."/>
            <person name="Sharma T."/>
            <person name="Velzen R.V."/>
            <person name="Ruijter N.D."/>
            <person name="Aanen D.K."/>
            <person name="Win J."/>
            <person name="Kamoun S."/>
            <person name="Bisseling T."/>
            <person name="Huang S."/>
        </authorList>
    </citation>
    <scope>NUCLEOTIDE SEQUENCE [LARGE SCALE GENOMIC DNA]</scope>
    <source>
        <strain evidence="4">DAOM197198w</strain>
    </source>
</reference>
<dbReference type="Gene3D" id="1.25.40.420">
    <property type="match status" value="1"/>
</dbReference>
<dbReference type="Pfam" id="PF00651">
    <property type="entry name" value="BTB"/>
    <property type="match status" value="1"/>
</dbReference>
<dbReference type="InterPro" id="IPR011705">
    <property type="entry name" value="BACK"/>
</dbReference>
<comment type="caution">
    <text evidence="3">The sequence shown here is derived from an EMBL/GenBank/DDBJ whole genome shotgun (WGS) entry which is preliminary data.</text>
</comment>
<dbReference type="SUPFAM" id="SSF54695">
    <property type="entry name" value="POZ domain"/>
    <property type="match status" value="1"/>
</dbReference>
<dbReference type="PROSITE" id="PS50097">
    <property type="entry name" value="BTB"/>
    <property type="match status" value="1"/>
</dbReference>
<keyword evidence="4" id="KW-1185">Reference proteome</keyword>
<dbReference type="InterPro" id="IPR011333">
    <property type="entry name" value="SKP1/BTB/POZ_sf"/>
</dbReference>
<protein>
    <recommendedName>
        <fullName evidence="5">Kelch-like protein 17</fullName>
    </recommendedName>
</protein>
<dbReference type="InterPro" id="IPR000210">
    <property type="entry name" value="BTB/POZ_dom"/>
</dbReference>
<dbReference type="Gene3D" id="3.30.710.10">
    <property type="entry name" value="Potassium Channel Kv1.1, Chain A"/>
    <property type="match status" value="1"/>
</dbReference>
<dbReference type="Proteomes" id="UP000022910">
    <property type="component" value="Unassembled WGS sequence"/>
</dbReference>
<evidence type="ECO:0008006" key="5">
    <source>
        <dbReference type="Google" id="ProtNLM"/>
    </source>
</evidence>
<organism evidence="3 4">
    <name type="scientific">Rhizophagus irregularis (strain DAOM 197198w)</name>
    <name type="common">Glomus intraradices</name>
    <dbReference type="NCBI Taxonomy" id="1432141"/>
    <lineage>
        <taxon>Eukaryota</taxon>
        <taxon>Fungi</taxon>
        <taxon>Fungi incertae sedis</taxon>
        <taxon>Mucoromycota</taxon>
        <taxon>Glomeromycotina</taxon>
        <taxon>Glomeromycetes</taxon>
        <taxon>Glomerales</taxon>
        <taxon>Glomeraceae</taxon>
        <taxon>Rhizophagus</taxon>
    </lineage>
</organism>
<evidence type="ECO:0000259" key="2">
    <source>
        <dbReference type="PROSITE" id="PS51886"/>
    </source>
</evidence>
<dbReference type="STRING" id="1432141.A0A015KL56"/>
<dbReference type="SMART" id="SM00225">
    <property type="entry name" value="BTB"/>
    <property type="match status" value="1"/>
</dbReference>
<dbReference type="InterPro" id="IPR006571">
    <property type="entry name" value="TLDc_dom"/>
</dbReference>
<sequence>MSPSYIKLESEISESFGNLLENKTESNVIIHVGEGHDFKEFHAHSIILRCRSEYFEYKFSNKFIDIKENGKYIIKEPKILPQAFEVILKYLYTGHINFDKNSGPVLLNIISASNKFMLKRLVIITEDFIIKNHQRFIQSDPVGILQVIHYSEFIDNLQKICVKIICSNPEFLFESDKFINLPDYLLETILERDDLNLKESEIWDILINWVLAQNMRQQAFNLNQIIPVGTILRRFIHLIEFFEISSNDYFHKLSRYEDILPHKLREDILKFYLNTRYEPTPTMHMPRCLKPRPDSTIINRRHVTLFSNWIDRCSGNITHKFDLIYKASRDGSTPKDFHAKCDNKGAALIVIKISDSEKIVGGYNPLGWDSSGITKPAMNSYIFKFSDRRKLQTANISYSNGNPQSIICNSDIFGFNDLYNYNCTWIGSNPSSYPKLDGIPKGVFYVDDYEVFQVKRETTIDNSRRVSRSSRTSQSLKINGSTRTSQIETGLLNGFSQVEKENLGNEVVDEKRLSRVSTFVKTLFGKDK</sequence>
<dbReference type="OrthoDB" id="2391517at2759"/>
<proteinExistence type="predicted"/>
<dbReference type="AlphaFoldDB" id="A0A015KL56"/>
<accession>A0A015KL56</accession>
<evidence type="ECO:0000313" key="4">
    <source>
        <dbReference type="Proteomes" id="UP000022910"/>
    </source>
</evidence>